<dbReference type="Proteomes" id="UP000260780">
    <property type="component" value="Unassembled WGS sequence"/>
</dbReference>
<dbReference type="EMBL" id="QSTF01000007">
    <property type="protein sequence ID" value="RGM41627.1"/>
    <property type="molecule type" value="Genomic_DNA"/>
</dbReference>
<sequence length="83" mass="9697">MKTDEFFYENEAESLKADIEKAKSMTEEEMQSYFNTDDSKEDFISFLENELKVSESNIENDDDFSSVDPGFASEADYLRYKFA</sequence>
<gene>
    <name evidence="1" type="ORF">DXC17_04790</name>
</gene>
<protein>
    <submittedName>
        <fullName evidence="1">Uncharacterized protein</fullName>
    </submittedName>
</protein>
<dbReference type="RefSeq" id="WP_117747534.1">
    <property type="nucleotide sequence ID" value="NZ_JAQCSP010000004.1"/>
</dbReference>
<dbReference type="AlphaFoldDB" id="A0A3E4WHK6"/>
<reference evidence="1 2" key="1">
    <citation type="submission" date="2018-08" db="EMBL/GenBank/DDBJ databases">
        <title>A genome reference for cultivated species of the human gut microbiota.</title>
        <authorList>
            <person name="Zou Y."/>
            <person name="Xue W."/>
            <person name="Luo G."/>
        </authorList>
    </citation>
    <scope>NUCLEOTIDE SEQUENCE [LARGE SCALE GENOMIC DNA]</scope>
    <source>
        <strain evidence="1 2">OM08-14</strain>
    </source>
</reference>
<comment type="caution">
    <text evidence="1">The sequence shown here is derived from an EMBL/GenBank/DDBJ whole genome shotgun (WGS) entry which is preliminary data.</text>
</comment>
<proteinExistence type="predicted"/>
<evidence type="ECO:0000313" key="1">
    <source>
        <dbReference type="EMBL" id="RGM41627.1"/>
    </source>
</evidence>
<organism evidence="1 2">
    <name type="scientific">Phocaeicola plebeius</name>
    <dbReference type="NCBI Taxonomy" id="310297"/>
    <lineage>
        <taxon>Bacteria</taxon>
        <taxon>Pseudomonadati</taxon>
        <taxon>Bacteroidota</taxon>
        <taxon>Bacteroidia</taxon>
        <taxon>Bacteroidales</taxon>
        <taxon>Bacteroidaceae</taxon>
        <taxon>Phocaeicola</taxon>
    </lineage>
</organism>
<accession>A0A3E4WHK6</accession>
<name>A0A3E4WHK6_9BACT</name>
<evidence type="ECO:0000313" key="2">
    <source>
        <dbReference type="Proteomes" id="UP000260780"/>
    </source>
</evidence>